<evidence type="ECO:0000313" key="3">
    <source>
        <dbReference type="Proteomes" id="UP000006727"/>
    </source>
</evidence>
<keyword evidence="3" id="KW-1185">Reference proteome</keyword>
<evidence type="ECO:0000313" key="1">
    <source>
        <dbReference type="EMBL" id="PNR56900.1"/>
    </source>
</evidence>
<dbReference type="InParanoid" id="A0A2K1KT10"/>
<proteinExistence type="predicted"/>
<accession>A0A2K1KT10</accession>
<protein>
    <submittedName>
        <fullName evidence="1 2">Uncharacterized protein</fullName>
    </submittedName>
</protein>
<dbReference type="AlphaFoldDB" id="A0A2K1KT10"/>
<dbReference type="EnsemblPlants" id="Pp3c3_2200V3.1">
    <property type="protein sequence ID" value="Pp3c3_2200V3.1"/>
    <property type="gene ID" value="Pp3c3_2200"/>
</dbReference>
<sequence length="88" mass="9891">MCDKLGYKNHYNLHMFAAFCKLLEEMVRQILREGGLQRCRPTGGSRTPTRALLLQALVTKTSQEHHASQNPGLGLIRMIKKRVGGKGE</sequence>
<evidence type="ECO:0000313" key="2">
    <source>
        <dbReference type="EnsemblPlants" id="Pp3c3_2200V3.1"/>
    </source>
</evidence>
<dbReference type="Gramene" id="Pp3c3_2200V3.1">
    <property type="protein sequence ID" value="Pp3c3_2200V3.1"/>
    <property type="gene ID" value="Pp3c3_2200"/>
</dbReference>
<reference evidence="1 3" key="2">
    <citation type="journal article" date="2018" name="Plant J.">
        <title>The Physcomitrella patens chromosome-scale assembly reveals moss genome structure and evolution.</title>
        <authorList>
            <person name="Lang D."/>
            <person name="Ullrich K.K."/>
            <person name="Murat F."/>
            <person name="Fuchs J."/>
            <person name="Jenkins J."/>
            <person name="Haas F.B."/>
            <person name="Piednoel M."/>
            <person name="Gundlach H."/>
            <person name="Van Bel M."/>
            <person name="Meyberg R."/>
            <person name="Vives C."/>
            <person name="Morata J."/>
            <person name="Symeonidi A."/>
            <person name="Hiss M."/>
            <person name="Muchero W."/>
            <person name="Kamisugi Y."/>
            <person name="Saleh O."/>
            <person name="Blanc G."/>
            <person name="Decker E.L."/>
            <person name="van Gessel N."/>
            <person name="Grimwood J."/>
            <person name="Hayes R.D."/>
            <person name="Graham S.W."/>
            <person name="Gunter L.E."/>
            <person name="McDaniel S.F."/>
            <person name="Hoernstein S.N.W."/>
            <person name="Larsson A."/>
            <person name="Li F.W."/>
            <person name="Perroud P.F."/>
            <person name="Phillips J."/>
            <person name="Ranjan P."/>
            <person name="Rokshar D.S."/>
            <person name="Rothfels C.J."/>
            <person name="Schneider L."/>
            <person name="Shu S."/>
            <person name="Stevenson D.W."/>
            <person name="Thummler F."/>
            <person name="Tillich M."/>
            <person name="Villarreal Aguilar J.C."/>
            <person name="Widiez T."/>
            <person name="Wong G.K."/>
            <person name="Wymore A."/>
            <person name="Zhang Y."/>
            <person name="Zimmer A.D."/>
            <person name="Quatrano R.S."/>
            <person name="Mayer K.F.X."/>
            <person name="Goodstein D."/>
            <person name="Casacuberta J.M."/>
            <person name="Vandepoele K."/>
            <person name="Reski R."/>
            <person name="Cuming A.C."/>
            <person name="Tuskan G.A."/>
            <person name="Maumus F."/>
            <person name="Salse J."/>
            <person name="Schmutz J."/>
            <person name="Rensing S.A."/>
        </authorList>
    </citation>
    <scope>NUCLEOTIDE SEQUENCE [LARGE SCALE GENOMIC DNA]</scope>
    <source>
        <strain evidence="2 3">cv. Gransden 2004</strain>
    </source>
</reference>
<name>A0A2K1KT10_PHYPA</name>
<organism evidence="1">
    <name type="scientific">Physcomitrium patens</name>
    <name type="common">Spreading-leaved earth moss</name>
    <name type="synonym">Physcomitrella patens</name>
    <dbReference type="NCBI Taxonomy" id="3218"/>
    <lineage>
        <taxon>Eukaryota</taxon>
        <taxon>Viridiplantae</taxon>
        <taxon>Streptophyta</taxon>
        <taxon>Embryophyta</taxon>
        <taxon>Bryophyta</taxon>
        <taxon>Bryophytina</taxon>
        <taxon>Bryopsida</taxon>
        <taxon>Funariidae</taxon>
        <taxon>Funariales</taxon>
        <taxon>Funariaceae</taxon>
        <taxon>Physcomitrium</taxon>
    </lineage>
</organism>
<gene>
    <name evidence="1" type="ORF">PHYPA_003892</name>
</gene>
<dbReference type="Proteomes" id="UP000006727">
    <property type="component" value="Chromosome 3"/>
</dbReference>
<dbReference type="EMBL" id="ABEU02000003">
    <property type="protein sequence ID" value="PNR56900.1"/>
    <property type="molecule type" value="Genomic_DNA"/>
</dbReference>
<reference evidence="2" key="3">
    <citation type="submission" date="2020-12" db="UniProtKB">
        <authorList>
            <consortium name="EnsemblPlants"/>
        </authorList>
    </citation>
    <scope>IDENTIFICATION</scope>
</reference>
<reference evidence="1 3" key="1">
    <citation type="journal article" date="2008" name="Science">
        <title>The Physcomitrella genome reveals evolutionary insights into the conquest of land by plants.</title>
        <authorList>
            <person name="Rensing S."/>
            <person name="Lang D."/>
            <person name="Zimmer A."/>
            <person name="Terry A."/>
            <person name="Salamov A."/>
            <person name="Shapiro H."/>
            <person name="Nishiyama T."/>
            <person name="Perroud P.-F."/>
            <person name="Lindquist E."/>
            <person name="Kamisugi Y."/>
            <person name="Tanahashi T."/>
            <person name="Sakakibara K."/>
            <person name="Fujita T."/>
            <person name="Oishi K."/>
            <person name="Shin-I T."/>
            <person name="Kuroki Y."/>
            <person name="Toyoda A."/>
            <person name="Suzuki Y."/>
            <person name="Hashimoto A."/>
            <person name="Yamaguchi K."/>
            <person name="Sugano A."/>
            <person name="Kohara Y."/>
            <person name="Fujiyama A."/>
            <person name="Anterola A."/>
            <person name="Aoki S."/>
            <person name="Ashton N."/>
            <person name="Barbazuk W.B."/>
            <person name="Barker E."/>
            <person name="Bennetzen J."/>
            <person name="Bezanilla M."/>
            <person name="Blankenship R."/>
            <person name="Cho S.H."/>
            <person name="Dutcher S."/>
            <person name="Estelle M."/>
            <person name="Fawcett J.A."/>
            <person name="Gundlach H."/>
            <person name="Hanada K."/>
            <person name="Heyl A."/>
            <person name="Hicks K.A."/>
            <person name="Hugh J."/>
            <person name="Lohr M."/>
            <person name="Mayer K."/>
            <person name="Melkozernov A."/>
            <person name="Murata T."/>
            <person name="Nelson D."/>
            <person name="Pils B."/>
            <person name="Prigge M."/>
            <person name="Reiss B."/>
            <person name="Renner T."/>
            <person name="Rombauts S."/>
            <person name="Rushton P."/>
            <person name="Sanderfoot A."/>
            <person name="Schween G."/>
            <person name="Shiu S.-H."/>
            <person name="Stueber K."/>
            <person name="Theodoulou F.L."/>
            <person name="Tu H."/>
            <person name="Van de Peer Y."/>
            <person name="Verrier P.J."/>
            <person name="Waters E."/>
            <person name="Wood A."/>
            <person name="Yang L."/>
            <person name="Cove D."/>
            <person name="Cuming A."/>
            <person name="Hasebe M."/>
            <person name="Lucas S."/>
            <person name="Mishler D.B."/>
            <person name="Reski R."/>
            <person name="Grigoriev I."/>
            <person name="Quatrano R.S."/>
            <person name="Boore J.L."/>
        </authorList>
    </citation>
    <scope>NUCLEOTIDE SEQUENCE [LARGE SCALE GENOMIC DNA]</scope>
    <source>
        <strain evidence="2 3">cv. Gransden 2004</strain>
    </source>
</reference>